<name>A0A0C9X4D7_9AGAR</name>
<dbReference type="AlphaFoldDB" id="A0A0C9X4D7"/>
<dbReference type="HOGENOM" id="CLU_1069851_0_0_1"/>
<reference evidence="3" key="2">
    <citation type="submission" date="2015-01" db="EMBL/GenBank/DDBJ databases">
        <title>Evolutionary Origins and Diversification of the Mycorrhizal Mutualists.</title>
        <authorList>
            <consortium name="DOE Joint Genome Institute"/>
            <consortium name="Mycorrhizal Genomics Consortium"/>
            <person name="Kohler A."/>
            <person name="Kuo A."/>
            <person name="Nagy L.G."/>
            <person name="Floudas D."/>
            <person name="Copeland A."/>
            <person name="Barry K.W."/>
            <person name="Cichocki N."/>
            <person name="Veneault-Fourrey C."/>
            <person name="LaButti K."/>
            <person name="Lindquist E.A."/>
            <person name="Lipzen A."/>
            <person name="Lundell T."/>
            <person name="Morin E."/>
            <person name="Murat C."/>
            <person name="Riley R."/>
            <person name="Ohm R."/>
            <person name="Sun H."/>
            <person name="Tunlid A."/>
            <person name="Henrissat B."/>
            <person name="Grigoriev I.V."/>
            <person name="Hibbett D.S."/>
            <person name="Martin F."/>
        </authorList>
    </citation>
    <scope>NUCLEOTIDE SEQUENCE [LARGE SCALE GENOMIC DNA]</scope>
    <source>
        <strain evidence="3">LaAM-08-1</strain>
    </source>
</reference>
<feature type="compositionally biased region" description="Polar residues" evidence="1">
    <location>
        <begin position="24"/>
        <end position="35"/>
    </location>
</feature>
<proteinExistence type="predicted"/>
<accession>A0A0C9X4D7</accession>
<sequence>MAVVKENLSSGTQLVGGDKPSDAVTETNTAPNQSREGGDKNDVASKSTHKRTFSEANDPDKKVTAKSPSVLPSNKKAKSNAPAAPDSENELERSSSDLGGGDLPLTCHGPNVFYGTADALSSLFETGDSDGDGFWLKSQVMDAYHLLDEDGDIDSSDENEDDDLWDKYEDIRNMSCGSIFCEPEDLEPPEAKALRNHFKPDNRGWCEVTLMRHLPAKASRGLQVELESGYYGPRTGAVGEKNLGKWWITEISVAEGGSEEAVSTVISKMY</sequence>
<protein>
    <submittedName>
        <fullName evidence="2">Uncharacterized protein</fullName>
    </submittedName>
</protein>
<organism evidence="2 3">
    <name type="scientific">Laccaria amethystina LaAM-08-1</name>
    <dbReference type="NCBI Taxonomy" id="1095629"/>
    <lineage>
        <taxon>Eukaryota</taxon>
        <taxon>Fungi</taxon>
        <taxon>Dikarya</taxon>
        <taxon>Basidiomycota</taxon>
        <taxon>Agaricomycotina</taxon>
        <taxon>Agaricomycetes</taxon>
        <taxon>Agaricomycetidae</taxon>
        <taxon>Agaricales</taxon>
        <taxon>Agaricineae</taxon>
        <taxon>Hydnangiaceae</taxon>
        <taxon>Laccaria</taxon>
    </lineage>
</organism>
<evidence type="ECO:0000313" key="2">
    <source>
        <dbReference type="EMBL" id="KIJ91397.1"/>
    </source>
</evidence>
<dbReference type="EMBL" id="KN839014">
    <property type="protein sequence ID" value="KIJ91397.1"/>
    <property type="molecule type" value="Genomic_DNA"/>
</dbReference>
<evidence type="ECO:0000313" key="3">
    <source>
        <dbReference type="Proteomes" id="UP000054477"/>
    </source>
</evidence>
<feature type="region of interest" description="Disordered" evidence="1">
    <location>
        <begin position="1"/>
        <end position="102"/>
    </location>
</feature>
<gene>
    <name evidence="2" type="ORF">K443DRAFT_686069</name>
</gene>
<dbReference type="Proteomes" id="UP000054477">
    <property type="component" value="Unassembled WGS sequence"/>
</dbReference>
<evidence type="ECO:0000256" key="1">
    <source>
        <dbReference type="SAM" id="MobiDB-lite"/>
    </source>
</evidence>
<keyword evidence="3" id="KW-1185">Reference proteome</keyword>
<reference evidence="2 3" key="1">
    <citation type="submission" date="2014-04" db="EMBL/GenBank/DDBJ databases">
        <authorList>
            <consortium name="DOE Joint Genome Institute"/>
            <person name="Kuo A."/>
            <person name="Kohler A."/>
            <person name="Nagy L.G."/>
            <person name="Floudas D."/>
            <person name="Copeland A."/>
            <person name="Barry K.W."/>
            <person name="Cichocki N."/>
            <person name="Veneault-Fourrey C."/>
            <person name="LaButti K."/>
            <person name="Lindquist E.A."/>
            <person name="Lipzen A."/>
            <person name="Lundell T."/>
            <person name="Morin E."/>
            <person name="Murat C."/>
            <person name="Sun H."/>
            <person name="Tunlid A."/>
            <person name="Henrissat B."/>
            <person name="Grigoriev I.V."/>
            <person name="Hibbett D.S."/>
            <person name="Martin F."/>
            <person name="Nordberg H.P."/>
            <person name="Cantor M.N."/>
            <person name="Hua S.X."/>
        </authorList>
    </citation>
    <scope>NUCLEOTIDE SEQUENCE [LARGE SCALE GENOMIC DNA]</scope>
    <source>
        <strain evidence="2 3">LaAM-08-1</strain>
    </source>
</reference>
<dbReference type="OrthoDB" id="3094232at2759"/>